<keyword evidence="2 6" id="KW-0949">S-adenosyl-L-methionine</keyword>
<evidence type="ECO:0000256" key="3">
    <source>
        <dbReference type="ARBA" id="ARBA00022723"/>
    </source>
</evidence>
<evidence type="ECO:0000256" key="4">
    <source>
        <dbReference type="ARBA" id="ARBA00023004"/>
    </source>
</evidence>
<dbReference type="Pfam" id="PF04055">
    <property type="entry name" value="Radical_SAM"/>
    <property type="match status" value="1"/>
</dbReference>
<dbReference type="GO" id="GO:0046872">
    <property type="term" value="F:metal ion binding"/>
    <property type="evidence" value="ECO:0007669"/>
    <property type="project" value="UniProtKB-KW"/>
</dbReference>
<evidence type="ECO:0000256" key="5">
    <source>
        <dbReference type="ARBA" id="ARBA00023014"/>
    </source>
</evidence>
<accession>A0A660SLL7</accession>
<feature type="binding site" evidence="6">
    <location>
        <position position="109"/>
    </location>
    <ligand>
        <name>[4Fe-4S] cluster</name>
        <dbReference type="ChEBI" id="CHEBI:49883"/>
        <note>4Fe-4S-S-AdoMet</note>
    </ligand>
</feature>
<dbReference type="PANTHER" id="PTHR30352:SF5">
    <property type="entry name" value="PYRUVATE FORMATE-LYASE 1-ACTIVATING ENZYME"/>
    <property type="match status" value="1"/>
</dbReference>
<dbReference type="NCBIfam" id="TIGR04337">
    <property type="entry name" value="AmmeMemoSam_rS"/>
    <property type="match status" value="1"/>
</dbReference>
<evidence type="ECO:0000256" key="6">
    <source>
        <dbReference type="PIRSR" id="PIRSR004869-50"/>
    </source>
</evidence>
<dbReference type="GO" id="GO:0051539">
    <property type="term" value="F:4 iron, 4 sulfur cluster binding"/>
    <property type="evidence" value="ECO:0007669"/>
    <property type="project" value="UniProtKB-KW"/>
</dbReference>
<dbReference type="CDD" id="cd01335">
    <property type="entry name" value="Radical_SAM"/>
    <property type="match status" value="1"/>
</dbReference>
<keyword evidence="3 6" id="KW-0479">Metal-binding</keyword>
<feature type="domain" description="Radical SAM core" evidence="7">
    <location>
        <begin position="94"/>
        <end position="309"/>
    </location>
</feature>
<reference evidence="8 9" key="1">
    <citation type="submission" date="2018-06" db="EMBL/GenBank/DDBJ databases">
        <title>Extensive metabolic versatility and redundancy in microbially diverse, dynamic hydrothermal sediments.</title>
        <authorList>
            <person name="Dombrowski N."/>
            <person name="Teske A."/>
            <person name="Baker B.J."/>
        </authorList>
    </citation>
    <scope>NUCLEOTIDE SEQUENCE [LARGE SCALE GENOMIC DNA]</scope>
    <source>
        <strain evidence="8">B36_G15</strain>
    </source>
</reference>
<dbReference type="SFLD" id="SFLDG01101">
    <property type="entry name" value="Uncharacterised_Radical_SAM_Su"/>
    <property type="match status" value="1"/>
</dbReference>
<gene>
    <name evidence="8" type="primary">amrS</name>
    <name evidence="8" type="ORF">DRP53_01000</name>
</gene>
<dbReference type="PANTHER" id="PTHR30352">
    <property type="entry name" value="PYRUVATE FORMATE-LYASE-ACTIVATING ENZYME"/>
    <property type="match status" value="1"/>
</dbReference>
<dbReference type="PROSITE" id="PS51918">
    <property type="entry name" value="RADICAL_SAM"/>
    <property type="match status" value="1"/>
</dbReference>
<name>A0A660SLL7_UNCW3</name>
<dbReference type="InterPro" id="IPR034457">
    <property type="entry name" value="Organic_radical-activating"/>
</dbReference>
<dbReference type="InterPro" id="IPR007197">
    <property type="entry name" value="rSAM"/>
</dbReference>
<evidence type="ECO:0000259" key="7">
    <source>
        <dbReference type="PROSITE" id="PS51918"/>
    </source>
</evidence>
<dbReference type="InterPro" id="IPR013785">
    <property type="entry name" value="Aldolase_TIM"/>
</dbReference>
<feature type="binding site" evidence="6">
    <location>
        <position position="116"/>
    </location>
    <ligand>
        <name>[4Fe-4S] cluster</name>
        <dbReference type="ChEBI" id="CHEBI:49883"/>
        <note>4Fe-4S-S-AdoMet</note>
    </ligand>
</feature>
<organism evidence="8 9">
    <name type="scientific">candidate division WOR-3 bacterium</name>
    <dbReference type="NCBI Taxonomy" id="2052148"/>
    <lineage>
        <taxon>Bacteria</taxon>
        <taxon>Bacteria division WOR-3</taxon>
    </lineage>
</organism>
<dbReference type="EMBL" id="QNBE01000005">
    <property type="protein sequence ID" value="RKX71613.1"/>
    <property type="molecule type" value="Genomic_DNA"/>
</dbReference>
<evidence type="ECO:0000256" key="2">
    <source>
        <dbReference type="ARBA" id="ARBA00022691"/>
    </source>
</evidence>
<dbReference type="AlphaFoldDB" id="A0A660SLL7"/>
<keyword evidence="1" id="KW-0004">4Fe-4S</keyword>
<dbReference type="SFLD" id="SFLDS00029">
    <property type="entry name" value="Radical_SAM"/>
    <property type="match status" value="1"/>
</dbReference>
<evidence type="ECO:0000256" key="1">
    <source>
        <dbReference type="ARBA" id="ARBA00022485"/>
    </source>
</evidence>
<dbReference type="PIRSF" id="PIRSF004869">
    <property type="entry name" value="PflX_prd"/>
    <property type="match status" value="1"/>
</dbReference>
<keyword evidence="4 6" id="KW-0408">Iron</keyword>
<feature type="binding site" evidence="6">
    <location>
        <position position="113"/>
    </location>
    <ligand>
        <name>[4Fe-4S] cluster</name>
        <dbReference type="ChEBI" id="CHEBI:49883"/>
        <note>4Fe-4S-S-AdoMet</note>
    </ligand>
</feature>
<keyword evidence="5 6" id="KW-0411">Iron-sulfur</keyword>
<evidence type="ECO:0000313" key="8">
    <source>
        <dbReference type="EMBL" id="RKX71613.1"/>
    </source>
</evidence>
<dbReference type="GO" id="GO:0003824">
    <property type="term" value="F:catalytic activity"/>
    <property type="evidence" value="ECO:0007669"/>
    <property type="project" value="InterPro"/>
</dbReference>
<protein>
    <submittedName>
        <fullName evidence="8">AmmeMemoRadiSam system radical SAM enzyme</fullName>
    </submittedName>
</protein>
<dbReference type="InterPro" id="IPR006638">
    <property type="entry name" value="Elp3/MiaA/NifB-like_rSAM"/>
</dbReference>
<sequence>MALSRRDFLKGLLGLPFLFHLLKGEDKMSEAMFYRRMARGRVQCQICFRRCLLAPGERSFCRNRINYNGRLYSLVYGHPSAVHIDPIEKEPVHHMLPGSKILCFGTAGCNFRCQFCQNWHLSQRSIEEMEVVIDLPPEEGIRLAQKEKVPTLSFTYNEPTSFYEYVYDLARLAKKNGIRVIFHSNGSMQPEPLRALLRFTDAVTIDLKSFREEFYRNVSGATLRPVLETLRIIREEGKWLEIVNLLIPGLNDDPDDIHRMAVWIRDNLGDYTPLHFSRFFPHYRLKQLLPTPIKTLERAYDIARSAGLKFVSIGNVPGHRYNSTYCPVCGKRLIYRIHFTVIENRIKDGRCPFCQTEIPGIWSP</sequence>
<comment type="cofactor">
    <cofactor evidence="6">
        <name>[4Fe-4S] cluster</name>
        <dbReference type="ChEBI" id="CHEBI:49883"/>
    </cofactor>
    <text evidence="6">Binds 1 [4Fe-4S] cluster. The cluster is coordinated with 3 cysteines and an exchangeable S-adenosyl-L-methionine.</text>
</comment>
<dbReference type="Proteomes" id="UP000268469">
    <property type="component" value="Unassembled WGS sequence"/>
</dbReference>
<comment type="caution">
    <text evidence="8">The sequence shown here is derived from an EMBL/GenBank/DDBJ whole genome shotgun (WGS) entry which is preliminary data.</text>
</comment>
<dbReference type="Gene3D" id="3.20.20.70">
    <property type="entry name" value="Aldolase class I"/>
    <property type="match status" value="1"/>
</dbReference>
<dbReference type="InterPro" id="IPR058240">
    <property type="entry name" value="rSAM_sf"/>
</dbReference>
<dbReference type="InterPro" id="IPR027596">
    <property type="entry name" value="AmmeMemoSam_rS"/>
</dbReference>
<proteinExistence type="predicted"/>
<dbReference type="InterPro" id="IPR016431">
    <property type="entry name" value="Pyrv-formate_lyase-activ_prd"/>
</dbReference>
<evidence type="ECO:0000313" key="9">
    <source>
        <dbReference type="Proteomes" id="UP000268469"/>
    </source>
</evidence>
<dbReference type="SUPFAM" id="SSF102114">
    <property type="entry name" value="Radical SAM enzymes"/>
    <property type="match status" value="1"/>
</dbReference>
<dbReference type="SMART" id="SM00729">
    <property type="entry name" value="Elp3"/>
    <property type="match status" value="1"/>
</dbReference>